<dbReference type="EMBL" id="BGZK01001164">
    <property type="protein sequence ID" value="GBP73162.1"/>
    <property type="molecule type" value="Genomic_DNA"/>
</dbReference>
<evidence type="ECO:0000313" key="2">
    <source>
        <dbReference type="Proteomes" id="UP000299102"/>
    </source>
</evidence>
<accession>A0A4C1YE81</accession>
<organism evidence="1 2">
    <name type="scientific">Eumeta variegata</name>
    <name type="common">Bagworm moth</name>
    <name type="synonym">Eumeta japonica</name>
    <dbReference type="NCBI Taxonomy" id="151549"/>
    <lineage>
        <taxon>Eukaryota</taxon>
        <taxon>Metazoa</taxon>
        <taxon>Ecdysozoa</taxon>
        <taxon>Arthropoda</taxon>
        <taxon>Hexapoda</taxon>
        <taxon>Insecta</taxon>
        <taxon>Pterygota</taxon>
        <taxon>Neoptera</taxon>
        <taxon>Endopterygota</taxon>
        <taxon>Lepidoptera</taxon>
        <taxon>Glossata</taxon>
        <taxon>Ditrysia</taxon>
        <taxon>Tineoidea</taxon>
        <taxon>Psychidae</taxon>
        <taxon>Oiketicinae</taxon>
        <taxon>Eumeta</taxon>
    </lineage>
</organism>
<protein>
    <submittedName>
        <fullName evidence="1">Uncharacterized protein</fullName>
    </submittedName>
</protein>
<proteinExistence type="predicted"/>
<sequence length="100" mass="11164">MNKETHQSLLIGGSRIENLNSQVTSRSTEIPTDGPRSRSTLAHLVASRHPIRIRPVKYFAFETPDDIYRFIRSTGCFSRGRRFIATAAPPAGAATKSKYE</sequence>
<dbReference type="Proteomes" id="UP000299102">
    <property type="component" value="Unassembled WGS sequence"/>
</dbReference>
<keyword evidence="2" id="KW-1185">Reference proteome</keyword>
<evidence type="ECO:0000313" key="1">
    <source>
        <dbReference type="EMBL" id="GBP73162.1"/>
    </source>
</evidence>
<gene>
    <name evidence="1" type="ORF">EVAR_59051_1</name>
</gene>
<reference evidence="1 2" key="1">
    <citation type="journal article" date="2019" name="Commun. Biol.">
        <title>The bagworm genome reveals a unique fibroin gene that provides high tensile strength.</title>
        <authorList>
            <person name="Kono N."/>
            <person name="Nakamura H."/>
            <person name="Ohtoshi R."/>
            <person name="Tomita M."/>
            <person name="Numata K."/>
            <person name="Arakawa K."/>
        </authorList>
    </citation>
    <scope>NUCLEOTIDE SEQUENCE [LARGE SCALE GENOMIC DNA]</scope>
</reference>
<name>A0A4C1YE81_EUMVA</name>
<dbReference type="AlphaFoldDB" id="A0A4C1YE81"/>
<comment type="caution">
    <text evidence="1">The sequence shown here is derived from an EMBL/GenBank/DDBJ whole genome shotgun (WGS) entry which is preliminary data.</text>
</comment>